<name>A0ACB8SYK1_9AGAM</name>
<dbReference type="EMBL" id="MU277214">
    <property type="protein sequence ID" value="KAI0061240.1"/>
    <property type="molecule type" value="Genomic_DNA"/>
</dbReference>
<gene>
    <name evidence="1" type="ORF">BV25DRAFT_1917192</name>
</gene>
<comment type="caution">
    <text evidence="1">The sequence shown here is derived from an EMBL/GenBank/DDBJ whole genome shotgun (WGS) entry which is preliminary data.</text>
</comment>
<dbReference type="Proteomes" id="UP000814140">
    <property type="component" value="Unassembled WGS sequence"/>
</dbReference>
<evidence type="ECO:0000313" key="1">
    <source>
        <dbReference type="EMBL" id="KAI0061240.1"/>
    </source>
</evidence>
<sequence>MARPSRSNSRKPAARRVSRKRNNQAALDSNAGTDNVVDGSLNNAVQRLSITPDPDDVAPMDGVVETFVASDTSLDEDVEIPDQDASVETRAQVNVSPSQAEVDSLKAQLAAVQARLALAEQQAAGAAGVVMAPVMIPRPKSGTAGDGFNLQHEMGLDDDRSMYRGILRGIRHLVAAAQLDHTLRWRHQDKQRLGRLFKVVRRAYSAEQC</sequence>
<reference evidence="1" key="2">
    <citation type="journal article" date="2022" name="New Phytol.">
        <title>Evolutionary transition to the ectomycorrhizal habit in the genomes of a hyperdiverse lineage of mushroom-forming fungi.</title>
        <authorList>
            <person name="Looney B."/>
            <person name="Miyauchi S."/>
            <person name="Morin E."/>
            <person name="Drula E."/>
            <person name="Courty P.E."/>
            <person name="Kohler A."/>
            <person name="Kuo A."/>
            <person name="LaButti K."/>
            <person name="Pangilinan J."/>
            <person name="Lipzen A."/>
            <person name="Riley R."/>
            <person name="Andreopoulos W."/>
            <person name="He G."/>
            <person name="Johnson J."/>
            <person name="Nolan M."/>
            <person name="Tritt A."/>
            <person name="Barry K.W."/>
            <person name="Grigoriev I.V."/>
            <person name="Nagy L.G."/>
            <person name="Hibbett D."/>
            <person name="Henrissat B."/>
            <person name="Matheny P.B."/>
            <person name="Labbe J."/>
            <person name="Martin F.M."/>
        </authorList>
    </citation>
    <scope>NUCLEOTIDE SEQUENCE</scope>
    <source>
        <strain evidence="1">HHB10654</strain>
    </source>
</reference>
<reference evidence="1" key="1">
    <citation type="submission" date="2021-03" db="EMBL/GenBank/DDBJ databases">
        <authorList>
            <consortium name="DOE Joint Genome Institute"/>
            <person name="Ahrendt S."/>
            <person name="Looney B.P."/>
            <person name="Miyauchi S."/>
            <person name="Morin E."/>
            <person name="Drula E."/>
            <person name="Courty P.E."/>
            <person name="Chicoki N."/>
            <person name="Fauchery L."/>
            <person name="Kohler A."/>
            <person name="Kuo A."/>
            <person name="Labutti K."/>
            <person name="Pangilinan J."/>
            <person name="Lipzen A."/>
            <person name="Riley R."/>
            <person name="Andreopoulos W."/>
            <person name="He G."/>
            <person name="Johnson J."/>
            <person name="Barry K.W."/>
            <person name="Grigoriev I.V."/>
            <person name="Nagy L."/>
            <person name="Hibbett D."/>
            <person name="Henrissat B."/>
            <person name="Matheny P.B."/>
            <person name="Labbe J."/>
            <person name="Martin F."/>
        </authorList>
    </citation>
    <scope>NUCLEOTIDE SEQUENCE</scope>
    <source>
        <strain evidence="1">HHB10654</strain>
    </source>
</reference>
<evidence type="ECO:0000313" key="2">
    <source>
        <dbReference type="Proteomes" id="UP000814140"/>
    </source>
</evidence>
<proteinExistence type="predicted"/>
<organism evidence="1 2">
    <name type="scientific">Artomyces pyxidatus</name>
    <dbReference type="NCBI Taxonomy" id="48021"/>
    <lineage>
        <taxon>Eukaryota</taxon>
        <taxon>Fungi</taxon>
        <taxon>Dikarya</taxon>
        <taxon>Basidiomycota</taxon>
        <taxon>Agaricomycotina</taxon>
        <taxon>Agaricomycetes</taxon>
        <taxon>Russulales</taxon>
        <taxon>Auriscalpiaceae</taxon>
        <taxon>Artomyces</taxon>
    </lineage>
</organism>
<accession>A0ACB8SYK1</accession>
<keyword evidence="2" id="KW-1185">Reference proteome</keyword>
<protein>
    <submittedName>
        <fullName evidence="1">Uncharacterized protein</fullName>
    </submittedName>
</protein>